<evidence type="ECO:0000313" key="3">
    <source>
        <dbReference type="EMBL" id="CAB4932222.1"/>
    </source>
</evidence>
<evidence type="ECO:0000313" key="1">
    <source>
        <dbReference type="EMBL" id="CAB4743924.1"/>
    </source>
</evidence>
<proteinExistence type="predicted"/>
<protein>
    <submittedName>
        <fullName evidence="2">Unannotated protein</fullName>
    </submittedName>
</protein>
<dbReference type="EMBL" id="CAFBOS010000009">
    <property type="protein sequence ID" value="CAB4979277.1"/>
    <property type="molecule type" value="Genomic_DNA"/>
</dbReference>
<reference evidence="2" key="1">
    <citation type="submission" date="2020-05" db="EMBL/GenBank/DDBJ databases">
        <authorList>
            <person name="Chiriac C."/>
            <person name="Salcher M."/>
            <person name="Ghai R."/>
            <person name="Kavagutti S V."/>
        </authorList>
    </citation>
    <scope>NUCLEOTIDE SEQUENCE</scope>
</reference>
<organism evidence="2">
    <name type="scientific">freshwater metagenome</name>
    <dbReference type="NCBI Taxonomy" id="449393"/>
    <lineage>
        <taxon>unclassified sequences</taxon>
        <taxon>metagenomes</taxon>
        <taxon>ecological metagenomes</taxon>
    </lineage>
</organism>
<dbReference type="AlphaFoldDB" id="A0A6J7AR11"/>
<dbReference type="EMBL" id="CAFABA010000109">
    <property type="protein sequence ID" value="CAB4834980.1"/>
    <property type="molecule type" value="Genomic_DNA"/>
</dbReference>
<accession>A0A6J7AR11</accession>
<dbReference type="EMBL" id="CAFBMH010000149">
    <property type="protein sequence ID" value="CAB4932222.1"/>
    <property type="molecule type" value="Genomic_DNA"/>
</dbReference>
<evidence type="ECO:0000313" key="4">
    <source>
        <dbReference type="EMBL" id="CAB4979277.1"/>
    </source>
</evidence>
<dbReference type="EMBL" id="CAEZYR010000044">
    <property type="protein sequence ID" value="CAB4743924.1"/>
    <property type="molecule type" value="Genomic_DNA"/>
</dbReference>
<sequence>MRFPVQTKGVLYVAETLRRYVRSDGNHRWPFPAAVIRNRS</sequence>
<evidence type="ECO:0000313" key="2">
    <source>
        <dbReference type="EMBL" id="CAB4834980.1"/>
    </source>
</evidence>
<name>A0A6J7AR11_9ZZZZ</name>
<gene>
    <name evidence="1" type="ORF">UFOPK2754_01376</name>
    <name evidence="2" type="ORF">UFOPK3139_02261</name>
    <name evidence="3" type="ORF">UFOPK3543_02724</name>
    <name evidence="4" type="ORF">UFOPK3967_00251</name>
</gene>